<dbReference type="InterPro" id="IPR015797">
    <property type="entry name" value="NUDIX_hydrolase-like_dom_sf"/>
</dbReference>
<dbReference type="SUPFAM" id="SSF55811">
    <property type="entry name" value="Nudix"/>
    <property type="match status" value="1"/>
</dbReference>
<keyword evidence="2" id="KW-0378">Hydrolase</keyword>
<dbReference type="PANTHER" id="PTHR43222:SF11">
    <property type="entry name" value="PHOSPHATASE NUDJ"/>
    <property type="match status" value="1"/>
</dbReference>
<organism evidence="2 3">
    <name type="scientific">Parahalioglobus pacificus</name>
    <dbReference type="NCBI Taxonomy" id="930806"/>
    <lineage>
        <taxon>Bacteria</taxon>
        <taxon>Pseudomonadati</taxon>
        <taxon>Pseudomonadota</taxon>
        <taxon>Gammaproteobacteria</taxon>
        <taxon>Cellvibrionales</taxon>
        <taxon>Halieaceae</taxon>
        <taxon>Parahalioglobus</taxon>
    </lineage>
</organism>
<feature type="domain" description="Nudix hydrolase" evidence="1">
    <location>
        <begin position="5"/>
        <end position="133"/>
    </location>
</feature>
<dbReference type="Gene3D" id="3.90.79.10">
    <property type="entry name" value="Nucleoside Triphosphate Pyrophosphohydrolase"/>
    <property type="match status" value="1"/>
</dbReference>
<proteinExistence type="predicted"/>
<name>A0A919CJ87_9GAMM</name>
<dbReference type="InterPro" id="IPR000086">
    <property type="entry name" value="NUDIX_hydrolase_dom"/>
</dbReference>
<reference evidence="2" key="1">
    <citation type="journal article" date="2014" name="Int. J. Syst. Evol. Microbiol.">
        <title>Complete genome sequence of Corynebacterium casei LMG S-19264T (=DSM 44701T), isolated from a smear-ripened cheese.</title>
        <authorList>
            <consortium name="US DOE Joint Genome Institute (JGI-PGF)"/>
            <person name="Walter F."/>
            <person name="Albersmeier A."/>
            <person name="Kalinowski J."/>
            <person name="Ruckert C."/>
        </authorList>
    </citation>
    <scope>NUCLEOTIDE SEQUENCE</scope>
    <source>
        <strain evidence="2">KCTC 23430</strain>
    </source>
</reference>
<accession>A0A919CJ87</accession>
<sequence>MRTFLPRVTVATVVCLDGRYLMVEERDKSTGVMVINQPAGHLEEAETLTAAAARECLEETRWQVSIEGFLGVAQFKAPNGLTYIRSTFVGAASQHHAARSLDPDIHQVHWWTYEEICARSDKMRSPLVLAAIEQHRNGTVYPLDLVSAYES</sequence>
<dbReference type="AlphaFoldDB" id="A0A919CJ87"/>
<dbReference type="PANTHER" id="PTHR43222">
    <property type="entry name" value="NUDIX HYDROLASE 23"/>
    <property type="match status" value="1"/>
</dbReference>
<comment type="caution">
    <text evidence="2">The sequence shown here is derived from an EMBL/GenBank/DDBJ whole genome shotgun (WGS) entry which is preliminary data.</text>
</comment>
<dbReference type="EMBL" id="BMYM01000001">
    <property type="protein sequence ID" value="GHD29404.1"/>
    <property type="molecule type" value="Genomic_DNA"/>
</dbReference>
<evidence type="ECO:0000313" key="3">
    <source>
        <dbReference type="Proteomes" id="UP000644693"/>
    </source>
</evidence>
<evidence type="ECO:0000259" key="1">
    <source>
        <dbReference type="PROSITE" id="PS51462"/>
    </source>
</evidence>
<dbReference type="RefSeq" id="WP_189475657.1">
    <property type="nucleotide sequence ID" value="NZ_BMYM01000001.1"/>
</dbReference>
<keyword evidence="3" id="KW-1185">Reference proteome</keyword>
<dbReference type="PROSITE" id="PS51462">
    <property type="entry name" value="NUDIX"/>
    <property type="match status" value="1"/>
</dbReference>
<protein>
    <submittedName>
        <fullName evidence="2">NUDIX hydrolase</fullName>
    </submittedName>
</protein>
<evidence type="ECO:0000313" key="2">
    <source>
        <dbReference type="EMBL" id="GHD29404.1"/>
    </source>
</evidence>
<dbReference type="GO" id="GO:0016787">
    <property type="term" value="F:hydrolase activity"/>
    <property type="evidence" value="ECO:0007669"/>
    <property type="project" value="UniProtKB-KW"/>
</dbReference>
<reference evidence="2" key="2">
    <citation type="submission" date="2020-09" db="EMBL/GenBank/DDBJ databases">
        <authorList>
            <person name="Sun Q."/>
            <person name="Kim S."/>
        </authorList>
    </citation>
    <scope>NUCLEOTIDE SEQUENCE</scope>
    <source>
        <strain evidence="2">KCTC 23430</strain>
    </source>
</reference>
<gene>
    <name evidence="2" type="primary">mutT</name>
    <name evidence="2" type="ORF">GCM10007053_09840</name>
</gene>
<dbReference type="Proteomes" id="UP000644693">
    <property type="component" value="Unassembled WGS sequence"/>
</dbReference>
<dbReference type="Pfam" id="PF00293">
    <property type="entry name" value="NUDIX"/>
    <property type="match status" value="1"/>
</dbReference>